<evidence type="ECO:0000256" key="3">
    <source>
        <dbReference type="ARBA" id="ARBA00022428"/>
    </source>
</evidence>
<dbReference type="GO" id="GO:0004659">
    <property type="term" value="F:prenyltransferase activity"/>
    <property type="evidence" value="ECO:0007669"/>
    <property type="project" value="InterPro"/>
</dbReference>
<dbReference type="InterPro" id="IPR000537">
    <property type="entry name" value="UbiA_prenyltransferase"/>
</dbReference>
<dbReference type="PANTHER" id="PTHR13929">
    <property type="entry name" value="1,4-DIHYDROXY-2-NAPHTHOATE OCTAPRENYLTRANSFERASE"/>
    <property type="match status" value="1"/>
</dbReference>
<dbReference type="PIRSF" id="PIRSF005355">
    <property type="entry name" value="UBIAD1"/>
    <property type="match status" value="1"/>
</dbReference>
<keyword evidence="4" id="KW-1003">Cell membrane</keyword>
<evidence type="ECO:0000256" key="1">
    <source>
        <dbReference type="ARBA" id="ARBA00004141"/>
    </source>
</evidence>
<feature type="transmembrane region" description="Helical" evidence="9">
    <location>
        <begin position="183"/>
        <end position="202"/>
    </location>
</feature>
<dbReference type="PANTHER" id="PTHR13929:SF0">
    <property type="entry name" value="UBIA PRENYLTRANSFERASE DOMAIN-CONTAINING PROTEIN 1"/>
    <property type="match status" value="1"/>
</dbReference>
<feature type="transmembrane region" description="Helical" evidence="9">
    <location>
        <begin position="53"/>
        <end position="73"/>
    </location>
</feature>
<name>A0A1K1TVV6_9GAMM</name>
<evidence type="ECO:0000313" key="10">
    <source>
        <dbReference type="EMBL" id="SFX04594.1"/>
    </source>
</evidence>
<evidence type="ECO:0000313" key="11">
    <source>
        <dbReference type="Proteomes" id="UP000182350"/>
    </source>
</evidence>
<protein>
    <submittedName>
        <fullName evidence="10">1,4-dihydroxy-2-naphthoate octaprenyltransferase</fullName>
    </submittedName>
</protein>
<keyword evidence="11" id="KW-1185">Reference proteome</keyword>
<keyword evidence="8 9" id="KW-0472">Membrane</keyword>
<feature type="transmembrane region" description="Helical" evidence="9">
    <location>
        <begin position="231"/>
        <end position="248"/>
    </location>
</feature>
<feature type="transmembrane region" description="Helical" evidence="9">
    <location>
        <begin position="285"/>
        <end position="306"/>
    </location>
</feature>
<evidence type="ECO:0000256" key="6">
    <source>
        <dbReference type="ARBA" id="ARBA00022692"/>
    </source>
</evidence>
<feature type="transmembrane region" description="Helical" evidence="9">
    <location>
        <begin position="157"/>
        <end position="177"/>
    </location>
</feature>
<sequence>MTETFDSPSAFHRIWSVDKYRFRAALRPFSLVVGVMSCSLGLVLGWQSAASPWLPALLALLASVLLQSGVNLINDYGDRDLVSERFGHLSLAQQQQISASIRLNFNYGLVAILLGVLLGLWLVWLSGPLLIWIGLVGVIGVFCYSQPPVDFKRRGLGALAVFLLMGLLMVQGGYYVMAGQLSLDVLWLSLPLSLLVALLLLANELRDFELDRLEGQRTLTVRLGYQRVSQLYRLLLLTVFALPLLLWWQGLAPGIWLTLLALPLITHPLQLLQADAAARKPLTPLTGRLLAGFGLLQVIGHLVFAVS</sequence>
<dbReference type="RefSeq" id="WP_072324563.1">
    <property type="nucleotide sequence ID" value="NZ_FPJW01000001.1"/>
</dbReference>
<dbReference type="InterPro" id="IPR026046">
    <property type="entry name" value="UBIAD1"/>
</dbReference>
<dbReference type="EMBL" id="FPJW01000001">
    <property type="protein sequence ID" value="SFX04594.1"/>
    <property type="molecule type" value="Genomic_DNA"/>
</dbReference>
<dbReference type="GO" id="GO:0016020">
    <property type="term" value="C:membrane"/>
    <property type="evidence" value="ECO:0007669"/>
    <property type="project" value="UniProtKB-SubCell"/>
</dbReference>
<feature type="transmembrane region" description="Helical" evidence="9">
    <location>
        <begin position="29"/>
        <end position="47"/>
    </location>
</feature>
<comment type="pathway">
    <text evidence="2">Quinol/quinone metabolism; menaquinone biosynthesis.</text>
</comment>
<dbReference type="Gene3D" id="1.10.357.140">
    <property type="entry name" value="UbiA prenyltransferase"/>
    <property type="match status" value="1"/>
</dbReference>
<evidence type="ECO:0000256" key="8">
    <source>
        <dbReference type="ARBA" id="ARBA00023136"/>
    </source>
</evidence>
<evidence type="ECO:0000256" key="2">
    <source>
        <dbReference type="ARBA" id="ARBA00004863"/>
    </source>
</evidence>
<dbReference type="AlphaFoldDB" id="A0A1K1TVV6"/>
<comment type="subcellular location">
    <subcellularLocation>
        <location evidence="1">Membrane</location>
        <topology evidence="1">Multi-pass membrane protein</topology>
    </subcellularLocation>
</comment>
<proteinExistence type="predicted"/>
<dbReference type="OrthoDB" id="9767568at2"/>
<gene>
    <name evidence="10" type="ORF">SAMN02745752_00331</name>
</gene>
<evidence type="ECO:0000256" key="4">
    <source>
        <dbReference type="ARBA" id="ARBA00022475"/>
    </source>
</evidence>
<evidence type="ECO:0000256" key="5">
    <source>
        <dbReference type="ARBA" id="ARBA00022679"/>
    </source>
</evidence>
<keyword evidence="5 10" id="KW-0808">Transferase</keyword>
<dbReference type="CDD" id="cd13962">
    <property type="entry name" value="PT_UbiA_UBIAD1"/>
    <property type="match status" value="1"/>
</dbReference>
<feature type="transmembrane region" description="Helical" evidence="9">
    <location>
        <begin position="129"/>
        <end position="145"/>
    </location>
</feature>
<dbReference type="Proteomes" id="UP000182350">
    <property type="component" value="Unassembled WGS sequence"/>
</dbReference>
<dbReference type="STRING" id="1122209.SAMN02745752_00331"/>
<dbReference type="GO" id="GO:0042371">
    <property type="term" value="P:vitamin K biosynthetic process"/>
    <property type="evidence" value="ECO:0007669"/>
    <property type="project" value="TreeGrafter"/>
</dbReference>
<dbReference type="Pfam" id="PF01040">
    <property type="entry name" value="UbiA"/>
    <property type="match status" value="1"/>
</dbReference>
<organism evidence="10 11">
    <name type="scientific">Marinospirillum alkaliphilum DSM 21637</name>
    <dbReference type="NCBI Taxonomy" id="1122209"/>
    <lineage>
        <taxon>Bacteria</taxon>
        <taxon>Pseudomonadati</taxon>
        <taxon>Pseudomonadota</taxon>
        <taxon>Gammaproteobacteria</taxon>
        <taxon>Oceanospirillales</taxon>
        <taxon>Oceanospirillaceae</taxon>
        <taxon>Marinospirillum</taxon>
    </lineage>
</organism>
<evidence type="ECO:0000256" key="7">
    <source>
        <dbReference type="ARBA" id="ARBA00022989"/>
    </source>
</evidence>
<dbReference type="UniPathway" id="UPA00079"/>
<dbReference type="InterPro" id="IPR044878">
    <property type="entry name" value="UbiA_sf"/>
</dbReference>
<feature type="transmembrane region" description="Helical" evidence="9">
    <location>
        <begin position="105"/>
        <end position="123"/>
    </location>
</feature>
<evidence type="ECO:0000256" key="9">
    <source>
        <dbReference type="SAM" id="Phobius"/>
    </source>
</evidence>
<keyword evidence="3" id="KW-0474">Menaquinone biosynthesis</keyword>
<dbReference type="GO" id="GO:0009234">
    <property type="term" value="P:menaquinone biosynthetic process"/>
    <property type="evidence" value="ECO:0007669"/>
    <property type="project" value="UniProtKB-UniPathway"/>
</dbReference>
<keyword evidence="7 9" id="KW-1133">Transmembrane helix</keyword>
<reference evidence="10 11" key="1">
    <citation type="submission" date="2016-11" db="EMBL/GenBank/DDBJ databases">
        <authorList>
            <person name="Jaros S."/>
            <person name="Januszkiewicz K."/>
            <person name="Wedrychowicz H."/>
        </authorList>
    </citation>
    <scope>NUCLEOTIDE SEQUENCE [LARGE SCALE GENOMIC DNA]</scope>
    <source>
        <strain evidence="10 11">DSM 21637</strain>
    </source>
</reference>
<keyword evidence="6 9" id="KW-0812">Transmembrane</keyword>
<accession>A0A1K1TVV6</accession>